<dbReference type="Pfam" id="PF09866">
    <property type="entry name" value="DUF2093"/>
    <property type="match status" value="1"/>
</dbReference>
<dbReference type="OrthoDB" id="9801906at2"/>
<accession>A0A2J7TKU1</accession>
<evidence type="ECO:0000313" key="2">
    <source>
        <dbReference type="Proteomes" id="UP000236286"/>
    </source>
</evidence>
<dbReference type="Proteomes" id="UP000236286">
    <property type="component" value="Unassembled WGS sequence"/>
</dbReference>
<protein>
    <recommendedName>
        <fullName evidence="3">DUF2093 domain-containing protein</fullName>
    </recommendedName>
</protein>
<proteinExistence type="predicted"/>
<sequence>MNRYERRPVAAGEAEVEYLDGEFRILRPGAFVRCAATGAAIRIEELRYWNVDLQEPYASPEAKLLRLKIAAKG</sequence>
<evidence type="ECO:0000313" key="1">
    <source>
        <dbReference type="EMBL" id="PNG27378.1"/>
    </source>
</evidence>
<dbReference type="RefSeq" id="WP_102842573.1">
    <property type="nucleotide sequence ID" value="NZ_PDZR01000002.1"/>
</dbReference>
<comment type="caution">
    <text evidence="1">The sequence shown here is derived from an EMBL/GenBank/DDBJ whole genome shotgun (WGS) entry which is preliminary data.</text>
</comment>
<organism evidence="1 2">
    <name type="scientific">Methylocella silvestris</name>
    <dbReference type="NCBI Taxonomy" id="199596"/>
    <lineage>
        <taxon>Bacteria</taxon>
        <taxon>Pseudomonadati</taxon>
        <taxon>Pseudomonadota</taxon>
        <taxon>Alphaproteobacteria</taxon>
        <taxon>Hyphomicrobiales</taxon>
        <taxon>Beijerinckiaceae</taxon>
        <taxon>Methylocella</taxon>
    </lineage>
</organism>
<dbReference type="AlphaFoldDB" id="A0A2J7TKU1"/>
<name>A0A2J7TKU1_METSI</name>
<evidence type="ECO:0008006" key="3">
    <source>
        <dbReference type="Google" id="ProtNLM"/>
    </source>
</evidence>
<dbReference type="InterPro" id="IPR018661">
    <property type="entry name" value="DUF2093"/>
</dbReference>
<reference evidence="1 2" key="1">
    <citation type="submission" date="2017-10" db="EMBL/GenBank/DDBJ databases">
        <title>Genome announcement of Methylocella silvestris TVC from permafrost.</title>
        <authorList>
            <person name="Wang J."/>
            <person name="Geng K."/>
            <person name="Ul-Haque F."/>
            <person name="Crombie A.T."/>
            <person name="Street L.E."/>
            <person name="Wookey P.A."/>
            <person name="Murrell J.C."/>
            <person name="Pratscher J."/>
        </authorList>
    </citation>
    <scope>NUCLEOTIDE SEQUENCE [LARGE SCALE GENOMIC DNA]</scope>
    <source>
        <strain evidence="1 2">TVC</strain>
    </source>
</reference>
<gene>
    <name evidence="1" type="ORF">CR492_04555</name>
</gene>
<dbReference type="EMBL" id="PDZR01000002">
    <property type="protein sequence ID" value="PNG27378.1"/>
    <property type="molecule type" value="Genomic_DNA"/>
</dbReference>